<dbReference type="InterPro" id="IPR026851">
    <property type="entry name" value="Dna2/JHS1_DEXXQ-box"/>
</dbReference>
<organism evidence="27 28">
    <name type="scientific">Bondarzewia mesenterica</name>
    <dbReference type="NCBI Taxonomy" id="1095465"/>
    <lineage>
        <taxon>Eukaryota</taxon>
        <taxon>Fungi</taxon>
        <taxon>Dikarya</taxon>
        <taxon>Basidiomycota</taxon>
        <taxon>Agaricomycotina</taxon>
        <taxon>Agaricomycetes</taxon>
        <taxon>Russulales</taxon>
        <taxon>Bondarzewiaceae</taxon>
        <taxon>Bondarzewia</taxon>
    </lineage>
</organism>
<evidence type="ECO:0000256" key="13">
    <source>
        <dbReference type="ARBA" id="ARBA00022801"/>
    </source>
</evidence>
<dbReference type="Gene3D" id="3.90.320.10">
    <property type="match status" value="1"/>
</dbReference>
<dbReference type="Pfam" id="PF13087">
    <property type="entry name" value="AAA_12"/>
    <property type="match status" value="1"/>
</dbReference>
<dbReference type="EMBL" id="SGPL01000529">
    <property type="protein sequence ID" value="THH11174.1"/>
    <property type="molecule type" value="Genomic_DNA"/>
</dbReference>
<dbReference type="InterPro" id="IPR011604">
    <property type="entry name" value="PDDEXK-like_dom_sf"/>
</dbReference>
<keyword evidence="16" id="KW-0408">Iron</keyword>
<evidence type="ECO:0000256" key="7">
    <source>
        <dbReference type="ARBA" id="ARBA00022705"/>
    </source>
</evidence>
<dbReference type="GO" id="GO:0016887">
    <property type="term" value="F:ATP hydrolysis activity"/>
    <property type="evidence" value="ECO:0007669"/>
    <property type="project" value="RHEA"/>
</dbReference>
<reference evidence="27 28" key="1">
    <citation type="submission" date="2019-02" db="EMBL/GenBank/DDBJ databases">
        <title>Genome sequencing of the rare red list fungi Bondarzewia mesenterica.</title>
        <authorList>
            <person name="Buettner E."/>
            <person name="Kellner H."/>
        </authorList>
    </citation>
    <scope>NUCLEOTIDE SEQUENCE [LARGE SCALE GENOMIC DNA]</scope>
    <source>
        <strain evidence="27 28">DSM 108281</strain>
    </source>
</reference>
<comment type="similarity">
    <text evidence="3">Belongs to the DNA2/NAM7 helicase family.</text>
</comment>
<comment type="catalytic activity">
    <reaction evidence="22">
        <text>ATP + H2O = ADP + phosphate + H(+)</text>
        <dbReference type="Rhea" id="RHEA:13065"/>
        <dbReference type="ChEBI" id="CHEBI:15377"/>
        <dbReference type="ChEBI" id="CHEBI:15378"/>
        <dbReference type="ChEBI" id="CHEBI:30616"/>
        <dbReference type="ChEBI" id="CHEBI:43474"/>
        <dbReference type="ChEBI" id="CHEBI:456216"/>
        <dbReference type="EC" id="3.6.4.12"/>
    </reaction>
</comment>
<accession>A0A4S4LGU7</accession>
<evidence type="ECO:0000256" key="21">
    <source>
        <dbReference type="ARBA" id="ARBA00023268"/>
    </source>
</evidence>
<comment type="cofactor">
    <cofactor evidence="1">
        <name>[4Fe-4S] cluster</name>
        <dbReference type="ChEBI" id="CHEBI:49883"/>
    </cofactor>
</comment>
<dbReference type="Proteomes" id="UP000310158">
    <property type="component" value="Unassembled WGS sequence"/>
</dbReference>
<evidence type="ECO:0000256" key="4">
    <source>
        <dbReference type="ARBA" id="ARBA00012551"/>
    </source>
</evidence>
<evidence type="ECO:0000256" key="17">
    <source>
        <dbReference type="ARBA" id="ARBA00023014"/>
    </source>
</evidence>
<evidence type="ECO:0000256" key="10">
    <source>
        <dbReference type="ARBA" id="ARBA00022741"/>
    </source>
</evidence>
<dbReference type="GO" id="GO:0004519">
    <property type="term" value="F:endonuclease activity"/>
    <property type="evidence" value="ECO:0007669"/>
    <property type="project" value="UniProtKB-KW"/>
</dbReference>
<dbReference type="InterPro" id="IPR027417">
    <property type="entry name" value="P-loop_NTPase"/>
</dbReference>
<evidence type="ECO:0000256" key="3">
    <source>
        <dbReference type="ARBA" id="ARBA00007913"/>
    </source>
</evidence>
<evidence type="ECO:0000259" key="24">
    <source>
        <dbReference type="Pfam" id="PF08696"/>
    </source>
</evidence>
<dbReference type="EC" id="3.6.4.12" evidence="4"/>
<dbReference type="InterPro" id="IPR041677">
    <property type="entry name" value="DNA2/NAM7_AAA_11"/>
</dbReference>
<dbReference type="Pfam" id="PF13086">
    <property type="entry name" value="AAA_11"/>
    <property type="match status" value="2"/>
</dbReference>
<dbReference type="InterPro" id="IPR041679">
    <property type="entry name" value="DNA2/NAM7-like_C"/>
</dbReference>
<evidence type="ECO:0000256" key="18">
    <source>
        <dbReference type="ARBA" id="ARBA00023125"/>
    </source>
</evidence>
<dbReference type="AlphaFoldDB" id="A0A4S4LGU7"/>
<keyword evidence="20" id="KW-0539">Nucleus</keyword>
<dbReference type="GO" id="GO:0043139">
    <property type="term" value="F:5'-3' DNA helicase activity"/>
    <property type="evidence" value="ECO:0007669"/>
    <property type="project" value="TreeGrafter"/>
</dbReference>
<keyword evidence="21" id="KW-0511">Multifunctional enzyme</keyword>
<feature type="domain" description="DNA2/NAM7 helicase helicase" evidence="25">
    <location>
        <begin position="759"/>
        <end position="850"/>
    </location>
</feature>
<evidence type="ECO:0000256" key="14">
    <source>
        <dbReference type="ARBA" id="ARBA00022806"/>
    </source>
</evidence>
<dbReference type="GO" id="GO:0005634">
    <property type="term" value="C:nucleus"/>
    <property type="evidence" value="ECO:0007669"/>
    <property type="project" value="UniProtKB-SubCell"/>
</dbReference>
<dbReference type="GO" id="GO:0046872">
    <property type="term" value="F:metal ion binding"/>
    <property type="evidence" value="ECO:0007669"/>
    <property type="project" value="UniProtKB-KW"/>
</dbReference>
<dbReference type="FunFam" id="3.40.50.300:FF:001170">
    <property type="entry name" value="DNA replication helicase Dna2"/>
    <property type="match status" value="1"/>
</dbReference>
<dbReference type="CDD" id="cd18041">
    <property type="entry name" value="DEXXQc_DNA2"/>
    <property type="match status" value="1"/>
</dbReference>
<dbReference type="InterPro" id="IPR047187">
    <property type="entry name" value="SF1_C_Upf1"/>
</dbReference>
<dbReference type="GO" id="GO:0005524">
    <property type="term" value="F:ATP binding"/>
    <property type="evidence" value="ECO:0007669"/>
    <property type="project" value="UniProtKB-KW"/>
</dbReference>
<evidence type="ECO:0000256" key="6">
    <source>
        <dbReference type="ARBA" id="ARBA00022485"/>
    </source>
</evidence>
<dbReference type="Pfam" id="PF08696">
    <property type="entry name" value="Dna2"/>
    <property type="match status" value="1"/>
</dbReference>
<keyword evidence="8" id="KW-0540">Nuclease</keyword>
<dbReference type="GO" id="GO:0006281">
    <property type="term" value="P:DNA repair"/>
    <property type="evidence" value="ECO:0007669"/>
    <property type="project" value="UniProtKB-KW"/>
</dbReference>
<evidence type="ECO:0000313" key="28">
    <source>
        <dbReference type="Proteomes" id="UP000310158"/>
    </source>
</evidence>
<evidence type="ECO:0000259" key="26">
    <source>
        <dbReference type="Pfam" id="PF13087"/>
    </source>
</evidence>
<dbReference type="InterPro" id="IPR014808">
    <property type="entry name" value="DNA_replication_fac_Dna2_N"/>
</dbReference>
<dbReference type="GO" id="GO:0006260">
    <property type="term" value="P:DNA replication"/>
    <property type="evidence" value="ECO:0007669"/>
    <property type="project" value="UniProtKB-KW"/>
</dbReference>
<evidence type="ECO:0000256" key="2">
    <source>
        <dbReference type="ARBA" id="ARBA00004123"/>
    </source>
</evidence>
<evidence type="ECO:0000256" key="1">
    <source>
        <dbReference type="ARBA" id="ARBA00001966"/>
    </source>
</evidence>
<evidence type="ECO:0000256" key="11">
    <source>
        <dbReference type="ARBA" id="ARBA00022759"/>
    </source>
</evidence>
<evidence type="ECO:0000256" key="19">
    <source>
        <dbReference type="ARBA" id="ARBA00023204"/>
    </source>
</evidence>
<proteinExistence type="inferred from homology"/>
<dbReference type="Gene3D" id="3.40.50.300">
    <property type="entry name" value="P-loop containing nucleotide triphosphate hydrolases"/>
    <property type="match status" value="2"/>
</dbReference>
<comment type="caution">
    <text evidence="27">The sequence shown here is derived from an EMBL/GenBank/DDBJ whole genome shotgun (WGS) entry which is preliminary data.</text>
</comment>
<feature type="region of interest" description="Disordered" evidence="23">
    <location>
        <begin position="1189"/>
        <end position="1229"/>
    </location>
</feature>
<dbReference type="GO" id="GO:0003677">
    <property type="term" value="F:DNA binding"/>
    <property type="evidence" value="ECO:0007669"/>
    <property type="project" value="UniProtKB-KW"/>
</dbReference>
<dbReference type="SUPFAM" id="SSF52540">
    <property type="entry name" value="P-loop containing nucleoside triphosphate hydrolases"/>
    <property type="match status" value="1"/>
</dbReference>
<dbReference type="CDD" id="cd18808">
    <property type="entry name" value="SF1_C_Upf1"/>
    <property type="match status" value="1"/>
</dbReference>
<evidence type="ECO:0000256" key="12">
    <source>
        <dbReference type="ARBA" id="ARBA00022763"/>
    </source>
</evidence>
<keyword evidence="12" id="KW-0227">DNA damage</keyword>
<evidence type="ECO:0000313" key="27">
    <source>
        <dbReference type="EMBL" id="THH11174.1"/>
    </source>
</evidence>
<feature type="domain" description="DNA replication factor Dna2 N-terminal" evidence="24">
    <location>
        <begin position="156"/>
        <end position="366"/>
    </location>
</feature>
<gene>
    <name evidence="27" type="ORF">EW146_g8137</name>
</gene>
<keyword evidence="18" id="KW-0238">DNA-binding</keyword>
<feature type="region of interest" description="Disordered" evidence="23">
    <location>
        <begin position="461"/>
        <end position="480"/>
    </location>
</feature>
<dbReference type="GO" id="GO:0051539">
    <property type="term" value="F:4 iron, 4 sulfur cluster binding"/>
    <property type="evidence" value="ECO:0007669"/>
    <property type="project" value="UniProtKB-KW"/>
</dbReference>
<keyword evidence="11" id="KW-0255">Endonuclease</keyword>
<evidence type="ECO:0000256" key="20">
    <source>
        <dbReference type="ARBA" id="ARBA00023242"/>
    </source>
</evidence>
<name>A0A4S4LGU7_9AGAM</name>
<evidence type="ECO:0000256" key="23">
    <source>
        <dbReference type="SAM" id="MobiDB-lite"/>
    </source>
</evidence>
<comment type="subcellular location">
    <subcellularLocation>
        <location evidence="2">Nucleus</location>
    </subcellularLocation>
</comment>
<keyword evidence="13" id="KW-0378">Hydrolase</keyword>
<evidence type="ECO:0000256" key="22">
    <source>
        <dbReference type="ARBA" id="ARBA00047995"/>
    </source>
</evidence>
<dbReference type="PANTHER" id="PTHR43788:SF8">
    <property type="entry name" value="DNA-BINDING PROTEIN SMUBP-2"/>
    <property type="match status" value="1"/>
</dbReference>
<keyword evidence="14" id="KW-0347">Helicase</keyword>
<evidence type="ECO:0000256" key="15">
    <source>
        <dbReference type="ARBA" id="ARBA00022840"/>
    </source>
</evidence>
<dbReference type="OrthoDB" id="6513042at2759"/>
<keyword evidence="9" id="KW-0479">Metal-binding</keyword>
<dbReference type="CDD" id="cd22318">
    <property type="entry name" value="DNA2_N-like"/>
    <property type="match status" value="1"/>
</dbReference>
<keyword evidence="17" id="KW-0411">Iron-sulfur</keyword>
<dbReference type="PANTHER" id="PTHR43788">
    <property type="entry name" value="DNA2/NAM7 HELICASE FAMILY MEMBER"/>
    <property type="match status" value="1"/>
</dbReference>
<keyword evidence="28" id="KW-1185">Reference proteome</keyword>
<evidence type="ECO:0000256" key="16">
    <source>
        <dbReference type="ARBA" id="ARBA00023004"/>
    </source>
</evidence>
<keyword evidence="7" id="KW-0235">DNA replication</keyword>
<feature type="domain" description="DNA2/NAM7 helicase-like C-terminal" evidence="26">
    <location>
        <begin position="935"/>
        <end position="1148"/>
    </location>
</feature>
<keyword evidence="15" id="KW-0067">ATP-binding</keyword>
<keyword evidence="19" id="KW-0234">DNA repair</keyword>
<evidence type="ECO:0000256" key="9">
    <source>
        <dbReference type="ARBA" id="ARBA00022723"/>
    </source>
</evidence>
<protein>
    <recommendedName>
        <fullName evidence="5">DNA replication ATP-dependent helicase/nuclease DNA2</fullName>
        <ecNumber evidence="4">3.6.4.12</ecNumber>
    </recommendedName>
</protein>
<dbReference type="GO" id="GO:0017116">
    <property type="term" value="F:single-stranded DNA helicase activity"/>
    <property type="evidence" value="ECO:0007669"/>
    <property type="project" value="InterPro"/>
</dbReference>
<evidence type="ECO:0000256" key="5">
    <source>
        <dbReference type="ARBA" id="ARBA00021516"/>
    </source>
</evidence>
<evidence type="ECO:0000256" key="8">
    <source>
        <dbReference type="ARBA" id="ARBA00022722"/>
    </source>
</evidence>
<evidence type="ECO:0000259" key="25">
    <source>
        <dbReference type="Pfam" id="PF13086"/>
    </source>
</evidence>
<sequence length="1246" mass="137889">MKAVNHSKEDEHAFMTDLLSSFDFDAVPSRATAPTESLNLHVSPLRIRIHSDPSHAFATPTKPKSTKCISILSTKAQMPPVVFDAGDVNAEEETAGWDWDACSDYVPTPQKPKPKSPTAATSECYVPSPCTRCTVTGVRQVWVDHLYEKHVDAKIESSGEARKIILRDDWADTNIHPGDTVNILGIFTLSSPDHSPIIILTSSSNLLIHHPDLLLTPTALSSAPHCTRRPILTSLLRTTSPSTPVLVYGNILHDVFQQSLRSGRWDSRWIENKVDSALNASLGELFRVGVSVETARREILDRARGVSAFGKKYIGCTPKREAILSNTRASKDQTSLLAISHLHDVEEDIWSPAYGLKGKLDASVEAIITPSVPPSTSSLSSSSRPVPFEIKTGRSTAGMEHRAQTMLYTLLMSERYCAPVEEGLLYYTQSEEVISVPAGRHEVRALIRVRNSIADSMARRFEEGYGSGGPDGTGDAEGSSFLPETIDDERICGRCFALDACMLYRKAVDNVEDDTSPIADIYALKTSHLTATQSSFFKSWERLIALEEHDMIRFRKELWTLGAREREVKGRCFADMVLDLASSTPPVESARGRGIHQFTYKFRRRNEVVAAAGSLLSGHISIGDAVSVSVEPDLLALTRGFVLDLSPSFVVLGVDHELSLNTIRERLDKRSRFRPASITGTVSPKEGGEIIFRIDKDELTGGMGRIRENLAQLFFAGGDVERLRLVVDLVPPIFSPPSSSTLLESARASPHCRTLTSSLNSSQLQAVEKVLCAENYACILGMPGTGKTTVVASLIKVLVEMDKTVLLSSYTHSAVDTILAKLKGADFGILRLGNVDKVHPNVFEFTLAARKKATNIEELERQLMTPPVVATTALSIDHELFSRRTFDYCIVDEASQITLPTCLGPLRFADKFILVGDHYQLSPLVRNRDARKGGLDVSLFRRLSEAHPHAVVDLTEQYRMNEHIMLLSNRLIYGDRLRCGSDEVAKQSLVLPNPTYLKTIHGRSLCLEKRGCWMQELMDENCNAIFVDTDRIPAFESHVGDLVHNEIEGALVHQLVETLLRCGIREEQLGVITLYRQQIKLLSHLLQDRTGVEILTADRSQGRDKDCIIISMVRSNDDGKVGDLVKDWRRMNVAFTRARSKLIIFGSRKTLQAAPLLAKFLELMDSQGWILQLIPGAHLLHAVPHVPETPSKRARSNTVGTKALVANEGSERDHTSSRPTKKMKANSDDGILRGRHILKDLVNDTL</sequence>
<keyword evidence="10" id="KW-0547">Nucleotide-binding</keyword>
<dbReference type="InterPro" id="IPR050534">
    <property type="entry name" value="Coronavir_polyprotein_1ab"/>
</dbReference>
<dbReference type="FunFam" id="3.40.50.300:FF:000789">
    <property type="entry name" value="DNA replication ATP-dependent helicase/nuclease DNA2"/>
    <property type="match status" value="1"/>
</dbReference>
<keyword evidence="6" id="KW-0004">4Fe-4S</keyword>
<feature type="domain" description="DNA2/NAM7 helicase helicase" evidence="25">
    <location>
        <begin position="861"/>
        <end position="925"/>
    </location>
</feature>